<dbReference type="Gene3D" id="3.30.300.30">
    <property type="match status" value="1"/>
</dbReference>
<organism evidence="3 4">
    <name type="scientific">Exophiala aquamarina CBS 119918</name>
    <dbReference type="NCBI Taxonomy" id="1182545"/>
    <lineage>
        <taxon>Eukaryota</taxon>
        <taxon>Fungi</taxon>
        <taxon>Dikarya</taxon>
        <taxon>Ascomycota</taxon>
        <taxon>Pezizomycotina</taxon>
        <taxon>Eurotiomycetes</taxon>
        <taxon>Chaetothyriomycetidae</taxon>
        <taxon>Chaetothyriales</taxon>
        <taxon>Herpotrichiellaceae</taxon>
        <taxon>Exophiala</taxon>
    </lineage>
</organism>
<dbReference type="STRING" id="1182545.A0A072PHH5"/>
<gene>
    <name evidence="3" type="ORF">A1O9_08647</name>
</gene>
<dbReference type="InterPro" id="IPR025110">
    <property type="entry name" value="AMP-bd_C"/>
</dbReference>
<dbReference type="GO" id="GO:0006631">
    <property type="term" value="P:fatty acid metabolic process"/>
    <property type="evidence" value="ECO:0007669"/>
    <property type="project" value="TreeGrafter"/>
</dbReference>
<dbReference type="InterPro" id="IPR042099">
    <property type="entry name" value="ANL_N_sf"/>
</dbReference>
<dbReference type="PANTHER" id="PTHR43201:SF8">
    <property type="entry name" value="ACYL-COA SYNTHETASE FAMILY MEMBER 3"/>
    <property type="match status" value="1"/>
</dbReference>
<dbReference type="Gene3D" id="3.40.50.12780">
    <property type="entry name" value="N-terminal domain of ligase-like"/>
    <property type="match status" value="1"/>
</dbReference>
<dbReference type="SUPFAM" id="SSF56801">
    <property type="entry name" value="Acetyl-CoA synthetase-like"/>
    <property type="match status" value="1"/>
</dbReference>
<evidence type="ECO:0000313" key="3">
    <source>
        <dbReference type="EMBL" id="KEF54995.1"/>
    </source>
</evidence>
<reference evidence="3 4" key="1">
    <citation type="submission" date="2013-03" db="EMBL/GenBank/DDBJ databases">
        <title>The Genome Sequence of Exophiala aquamarina CBS 119918.</title>
        <authorList>
            <consortium name="The Broad Institute Genomics Platform"/>
            <person name="Cuomo C."/>
            <person name="de Hoog S."/>
            <person name="Gorbushina A."/>
            <person name="Walker B."/>
            <person name="Young S.K."/>
            <person name="Zeng Q."/>
            <person name="Gargeya S."/>
            <person name="Fitzgerald M."/>
            <person name="Haas B."/>
            <person name="Abouelleil A."/>
            <person name="Allen A.W."/>
            <person name="Alvarado L."/>
            <person name="Arachchi H.M."/>
            <person name="Berlin A.M."/>
            <person name="Chapman S.B."/>
            <person name="Gainer-Dewar J."/>
            <person name="Goldberg J."/>
            <person name="Griggs A."/>
            <person name="Gujja S."/>
            <person name="Hansen M."/>
            <person name="Howarth C."/>
            <person name="Imamovic A."/>
            <person name="Ireland A."/>
            <person name="Larimer J."/>
            <person name="McCowan C."/>
            <person name="Murphy C."/>
            <person name="Pearson M."/>
            <person name="Poon T.W."/>
            <person name="Priest M."/>
            <person name="Roberts A."/>
            <person name="Saif S."/>
            <person name="Shea T."/>
            <person name="Sisk P."/>
            <person name="Sykes S."/>
            <person name="Wortman J."/>
            <person name="Nusbaum C."/>
            <person name="Birren B."/>
        </authorList>
    </citation>
    <scope>NUCLEOTIDE SEQUENCE [LARGE SCALE GENOMIC DNA]</scope>
    <source>
        <strain evidence="3 4">CBS 119918</strain>
    </source>
</reference>
<sequence>MVLRGGYPGVDVKLSNVGEGEILIRSHMLLDRYFDNDEANREARDEEGYFETGDIGVKKGDYYFVLGRASIDIIKSGGYKIAAPDIEREIYGLPYVFEAMVVGVEDQEYGQRIAAAVVIQGQSFLSAGEALWCFLKPILFK</sequence>
<dbReference type="HOGENOM" id="CLU_1859833_0_0_1"/>
<dbReference type="InterPro" id="IPR045851">
    <property type="entry name" value="AMP-bd_C_sf"/>
</dbReference>
<evidence type="ECO:0000259" key="2">
    <source>
        <dbReference type="Pfam" id="PF13193"/>
    </source>
</evidence>
<dbReference type="AlphaFoldDB" id="A0A072PHH5"/>
<dbReference type="VEuPathDB" id="FungiDB:A1O9_08647"/>
<dbReference type="Proteomes" id="UP000027920">
    <property type="component" value="Unassembled WGS sequence"/>
</dbReference>
<dbReference type="GeneID" id="25283559"/>
<evidence type="ECO:0000313" key="4">
    <source>
        <dbReference type="Proteomes" id="UP000027920"/>
    </source>
</evidence>
<comment type="caution">
    <text evidence="3">The sequence shown here is derived from an EMBL/GenBank/DDBJ whole genome shotgun (WGS) entry which is preliminary data.</text>
</comment>
<dbReference type="PANTHER" id="PTHR43201">
    <property type="entry name" value="ACYL-COA SYNTHETASE"/>
    <property type="match status" value="1"/>
</dbReference>
<protein>
    <recommendedName>
        <fullName evidence="2">AMP-binding enzyme C-terminal domain-containing protein</fullName>
    </recommendedName>
</protein>
<proteinExistence type="inferred from homology"/>
<feature type="domain" description="AMP-binding enzyme C-terminal" evidence="2">
    <location>
        <begin position="86"/>
        <end position="122"/>
    </location>
</feature>
<name>A0A072PHH5_9EURO</name>
<dbReference type="OrthoDB" id="2962993at2759"/>
<comment type="similarity">
    <text evidence="1">Belongs to the ATP-dependent AMP-binding enzyme family.</text>
</comment>
<dbReference type="EMBL" id="AMGV01000008">
    <property type="protein sequence ID" value="KEF54995.1"/>
    <property type="molecule type" value="Genomic_DNA"/>
</dbReference>
<dbReference type="RefSeq" id="XP_013257585.1">
    <property type="nucleotide sequence ID" value="XM_013402131.1"/>
</dbReference>
<dbReference type="GO" id="GO:0031956">
    <property type="term" value="F:medium-chain fatty acid-CoA ligase activity"/>
    <property type="evidence" value="ECO:0007669"/>
    <property type="project" value="TreeGrafter"/>
</dbReference>
<keyword evidence="4" id="KW-1185">Reference proteome</keyword>
<dbReference type="Pfam" id="PF13193">
    <property type="entry name" value="AMP-binding_C"/>
    <property type="match status" value="1"/>
</dbReference>
<evidence type="ECO:0000256" key="1">
    <source>
        <dbReference type="ARBA" id="ARBA00006432"/>
    </source>
</evidence>
<accession>A0A072PHH5</accession>